<evidence type="ECO:0000313" key="2">
    <source>
        <dbReference type="Proteomes" id="UP000805704"/>
    </source>
</evidence>
<reference evidence="1" key="1">
    <citation type="submission" date="2020-04" db="EMBL/GenBank/DDBJ databases">
        <title>A chromosome-scale assembly and high-density genetic map of the yellow drum (Nibea albiflora) genome.</title>
        <authorList>
            <person name="Xu D."/>
            <person name="Zhang W."/>
            <person name="Chen R."/>
            <person name="Tan P."/>
            <person name="Wang L."/>
            <person name="Song H."/>
            <person name="Tian L."/>
            <person name="Zhu Q."/>
            <person name="Wang B."/>
        </authorList>
    </citation>
    <scope>NUCLEOTIDE SEQUENCE</scope>
    <source>
        <strain evidence="1">ZJHYS-2018</strain>
    </source>
</reference>
<comment type="caution">
    <text evidence="1">The sequence shown here is derived from an EMBL/GenBank/DDBJ whole genome shotgun (WGS) entry which is preliminary data.</text>
</comment>
<keyword evidence="2" id="KW-1185">Reference proteome</keyword>
<accession>A0ACB7EW48</accession>
<dbReference type="Proteomes" id="UP000805704">
    <property type="component" value="Chromosome 21"/>
</dbReference>
<sequence length="361" mass="40743">MFPAVGSLEKLDVSLNRQGQSALHVACLYGQLATVHLLLESRPEWIDGSDRQGRRPVHMVLSSRSSPNTSPCLRCLLEHGADVNVTTDSGTTPLHMAASEGFLDCTEILVRAGADVSAQDNAGHTPLDLARIWCRRKVARYLKNCTWQEDKTKEMQERMLVQALYRDLVDMKLNDPIKKTLVGVKMEQWASKKGLPLLKDFSPRVLVSRYHTQCLQSDENTSNLKHPKHQVGGPQEDKSTSIKQPPALKPWTIFMGLQPEKLPMAPDLRDSVTVWRDSSSRQPQYTTKWNSRPRLAPDLPVDVLERVLFPREFPSRIASPRYFEPQDIAEVQRRGCPQGPSTSPWTEVAMHLAEVLEPGHY</sequence>
<evidence type="ECO:0000313" key="1">
    <source>
        <dbReference type="EMBL" id="KAG8006076.1"/>
    </source>
</evidence>
<dbReference type="EMBL" id="CM024809">
    <property type="protein sequence ID" value="KAG8006076.1"/>
    <property type="molecule type" value="Genomic_DNA"/>
</dbReference>
<name>A0ACB7EW48_NIBAL</name>
<protein>
    <submittedName>
        <fullName evidence="1">Ankyrin repeat domain-containing protein 53</fullName>
    </submittedName>
</protein>
<gene>
    <name evidence="1" type="primary">ANKRD53</name>
    <name evidence="1" type="ORF">GBF38_005221</name>
</gene>
<proteinExistence type="predicted"/>
<organism evidence="1 2">
    <name type="scientific">Nibea albiflora</name>
    <name type="common">Yellow drum</name>
    <name type="synonym">Corvina albiflora</name>
    <dbReference type="NCBI Taxonomy" id="240163"/>
    <lineage>
        <taxon>Eukaryota</taxon>
        <taxon>Metazoa</taxon>
        <taxon>Chordata</taxon>
        <taxon>Craniata</taxon>
        <taxon>Vertebrata</taxon>
        <taxon>Euteleostomi</taxon>
        <taxon>Actinopterygii</taxon>
        <taxon>Neopterygii</taxon>
        <taxon>Teleostei</taxon>
        <taxon>Neoteleostei</taxon>
        <taxon>Acanthomorphata</taxon>
        <taxon>Eupercaria</taxon>
        <taxon>Sciaenidae</taxon>
        <taxon>Nibea</taxon>
    </lineage>
</organism>